<dbReference type="RefSeq" id="WP_097097479.1">
    <property type="nucleotide sequence ID" value="NZ_OCMY01000001.1"/>
</dbReference>
<dbReference type="AlphaFoldDB" id="A0A286BZY3"/>
<name>A0A286BZY3_9GAMM</name>
<reference evidence="2" key="1">
    <citation type="submission" date="2017-09" db="EMBL/GenBank/DDBJ databases">
        <authorList>
            <person name="Varghese N."/>
            <person name="Submissions S."/>
        </authorList>
    </citation>
    <scope>NUCLEOTIDE SEQUENCE [LARGE SCALE GENOMIC DNA]</scope>
    <source>
        <strain evidence="2">JKS000234</strain>
    </source>
</reference>
<evidence type="ECO:0000313" key="1">
    <source>
        <dbReference type="EMBL" id="SOD39703.1"/>
    </source>
</evidence>
<protein>
    <recommendedName>
        <fullName evidence="3">Rha family transcriptional regulator</fullName>
    </recommendedName>
</protein>
<evidence type="ECO:0000313" key="2">
    <source>
        <dbReference type="Proteomes" id="UP000219271"/>
    </source>
</evidence>
<dbReference type="Proteomes" id="UP000219271">
    <property type="component" value="Unassembled WGS sequence"/>
</dbReference>
<organism evidence="1 2">
    <name type="scientific">Candidatus Pantoea floridensis</name>
    <dbReference type="NCBI Taxonomy" id="1938870"/>
    <lineage>
        <taxon>Bacteria</taxon>
        <taxon>Pseudomonadati</taxon>
        <taxon>Pseudomonadota</taxon>
        <taxon>Gammaproteobacteria</taxon>
        <taxon>Enterobacterales</taxon>
        <taxon>Erwiniaceae</taxon>
        <taxon>Pantoea</taxon>
    </lineage>
</organism>
<dbReference type="EMBL" id="OCMY01000001">
    <property type="protein sequence ID" value="SOD39703.1"/>
    <property type="molecule type" value="Genomic_DNA"/>
</dbReference>
<accession>A0A286BZY3</accession>
<dbReference type="OrthoDB" id="79831at2"/>
<keyword evidence="2" id="KW-1185">Reference proteome</keyword>
<sequence>MTQKTVFLPAVELVTMTSLELVDFINDVRASKAQLEGLPFPCKKFSKLSHRNFTAKVPKVLGGTCAKFLADVPFTTGQGAVNTRKIYKFPRREACLMAMSYDYDAQAKVFDRMDELEGRVNVNLMDFSKFKDMTVSQMQDRVTQAERFSFEEHGQRGSGLMTQRKKEKRMIASAIDVVGKISQLELPGFDLEVV</sequence>
<proteinExistence type="predicted"/>
<evidence type="ECO:0008006" key="3">
    <source>
        <dbReference type="Google" id="ProtNLM"/>
    </source>
</evidence>
<gene>
    <name evidence="1" type="ORF">SAMN06273570_4157</name>
</gene>